<dbReference type="InterPro" id="IPR017462">
    <property type="entry name" value="Sulphur_relay_TusC/DsrF"/>
</dbReference>
<keyword evidence="5" id="KW-0808">Transferase</keyword>
<dbReference type="PANTHER" id="PTHR38780">
    <property type="entry name" value="PROTEIN TUSC"/>
    <property type="match status" value="1"/>
</dbReference>
<protein>
    <recommendedName>
        <fullName evidence="4">Protein TusC homolog</fullName>
    </recommendedName>
</protein>
<dbReference type="Proteomes" id="UP000319828">
    <property type="component" value="Unassembled WGS sequence"/>
</dbReference>
<dbReference type="EMBL" id="VMKJ01000032">
    <property type="protein sequence ID" value="TVO34336.1"/>
    <property type="molecule type" value="Genomic_DNA"/>
</dbReference>
<evidence type="ECO:0000256" key="3">
    <source>
        <dbReference type="ARBA" id="ARBA00005996"/>
    </source>
</evidence>
<dbReference type="PANTHER" id="PTHR38780:SF1">
    <property type="entry name" value="PROTEIN TUSC"/>
    <property type="match status" value="1"/>
</dbReference>
<dbReference type="OrthoDB" id="9789418at2"/>
<comment type="caution">
    <text evidence="5">The sequence shown here is derived from an EMBL/GenBank/DDBJ whole genome shotgun (WGS) entry which is preliminary data.</text>
</comment>
<comment type="subcellular location">
    <subcellularLocation>
        <location evidence="2">Cytoplasm</location>
    </subcellularLocation>
</comment>
<name>A0A557P0Y8_9VIBR</name>
<accession>A0A557P0Y8</accession>
<dbReference type="InterPro" id="IPR027396">
    <property type="entry name" value="DsrEFH-like"/>
</dbReference>
<evidence type="ECO:0000313" key="6">
    <source>
        <dbReference type="Proteomes" id="UP000319828"/>
    </source>
</evidence>
<organism evidence="5 6">
    <name type="scientific">Vibrio algivorus</name>
    <dbReference type="NCBI Taxonomy" id="1667024"/>
    <lineage>
        <taxon>Bacteria</taxon>
        <taxon>Pseudomonadati</taxon>
        <taxon>Pseudomonadota</taxon>
        <taxon>Gammaproteobacteria</taxon>
        <taxon>Vibrionales</taxon>
        <taxon>Vibrionaceae</taxon>
        <taxon>Vibrio</taxon>
    </lineage>
</organism>
<dbReference type="Gene3D" id="3.40.1260.10">
    <property type="entry name" value="DsrEFH-like"/>
    <property type="match status" value="1"/>
</dbReference>
<dbReference type="NCBIfam" id="TIGR03010">
    <property type="entry name" value="sulf_tusC_dsrF"/>
    <property type="match status" value="1"/>
</dbReference>
<dbReference type="GO" id="GO:0005737">
    <property type="term" value="C:cytoplasm"/>
    <property type="evidence" value="ECO:0007669"/>
    <property type="project" value="UniProtKB-SubCell"/>
</dbReference>
<dbReference type="RefSeq" id="WP_144388780.1">
    <property type="nucleotide sequence ID" value="NZ_CANNCB010000024.1"/>
</dbReference>
<gene>
    <name evidence="5" type="primary">tusC</name>
    <name evidence="5" type="ORF">FOF44_13875</name>
</gene>
<dbReference type="SUPFAM" id="SSF75169">
    <property type="entry name" value="DsrEFH-like"/>
    <property type="match status" value="1"/>
</dbReference>
<comment type="function">
    <text evidence="1">Could be part of a sulfur-relay system.</text>
</comment>
<evidence type="ECO:0000313" key="5">
    <source>
        <dbReference type="EMBL" id="TVO34336.1"/>
    </source>
</evidence>
<dbReference type="NCBIfam" id="NF001238">
    <property type="entry name" value="PRK00211.1"/>
    <property type="match status" value="1"/>
</dbReference>
<dbReference type="GO" id="GO:0016740">
    <property type="term" value="F:transferase activity"/>
    <property type="evidence" value="ECO:0007669"/>
    <property type="project" value="UniProtKB-KW"/>
</dbReference>
<sequence>MRLGFVFRSHPHTSAKGREGLDALLAASAYCEDIDVFFIGAGVTQLLPAQQPASILSRDYISAFKLLDLYEIDNIYTCQSSLNDYQINSDDLLIESCTLSQAEMVEKFQQCQKILTF</sequence>
<dbReference type="AlphaFoldDB" id="A0A557P0Y8"/>
<proteinExistence type="inferred from homology"/>
<evidence type="ECO:0000256" key="2">
    <source>
        <dbReference type="ARBA" id="ARBA00004496"/>
    </source>
</evidence>
<comment type="similarity">
    <text evidence="3">Belongs to the DsrF/TusC family.</text>
</comment>
<dbReference type="InterPro" id="IPR003787">
    <property type="entry name" value="Sulphur_relay_DsrE/F-like"/>
</dbReference>
<evidence type="ECO:0000256" key="1">
    <source>
        <dbReference type="ARBA" id="ARBA00002850"/>
    </source>
</evidence>
<reference evidence="5 6" key="1">
    <citation type="submission" date="2019-07" db="EMBL/GenBank/DDBJ databases">
        <title>The draft genome sequence of Vibrio algivorus M1486.</title>
        <authorList>
            <person name="Meng X."/>
        </authorList>
    </citation>
    <scope>NUCLEOTIDE SEQUENCE [LARGE SCALE GENOMIC DNA]</scope>
    <source>
        <strain evidence="5 6">M1486</strain>
    </source>
</reference>
<evidence type="ECO:0000256" key="4">
    <source>
        <dbReference type="ARBA" id="ARBA00017149"/>
    </source>
</evidence>
<dbReference type="Pfam" id="PF02635">
    <property type="entry name" value="DsrE"/>
    <property type="match status" value="1"/>
</dbReference>